<evidence type="ECO:0000256" key="4">
    <source>
        <dbReference type="RuleBase" id="RU363099"/>
    </source>
</evidence>
<dbReference type="GO" id="GO:0048046">
    <property type="term" value="C:apoplast"/>
    <property type="evidence" value="ECO:0007669"/>
    <property type="project" value="UniProtKB-SubCell"/>
</dbReference>
<evidence type="ECO:0000313" key="6">
    <source>
        <dbReference type="Proteomes" id="UP000236161"/>
    </source>
</evidence>
<dbReference type="Gene3D" id="2.40.480.10">
    <property type="entry name" value="Allene oxide cyclase-like"/>
    <property type="match status" value="1"/>
</dbReference>
<dbReference type="OrthoDB" id="1864232at2759"/>
<comment type="similarity">
    <text evidence="1 4">Belongs to the plant dirigent protein family.</text>
</comment>
<dbReference type="EMBL" id="KZ451969">
    <property type="protein sequence ID" value="PKA57142.1"/>
    <property type="molecule type" value="Genomic_DNA"/>
</dbReference>
<sequence length="187" mass="19935">MEAPRSLLITLFLLAAAAAPGAGSSVPEASFPVGPERRAHLQFYIHDKVSSPNATAVNVAFGPSGRIPSSTALNFASLFVVDDLLTVGPDPSSKAIGRARGFYAVSSLNGVDLYFTVQVIFTDGPYKGSSLAVIARDPITEPVRELPVVGGTGIFRLARGFAFMRTHQFNVTTRDAVLYVDAYILHH</sequence>
<dbReference type="AlphaFoldDB" id="A0A2I0ANK9"/>
<evidence type="ECO:0000256" key="1">
    <source>
        <dbReference type="ARBA" id="ARBA00010746"/>
    </source>
</evidence>
<dbReference type="InterPro" id="IPR004265">
    <property type="entry name" value="Dirigent"/>
</dbReference>
<accession>A0A2I0ANK9</accession>
<keyword evidence="4" id="KW-0052">Apoplast</keyword>
<feature type="signal peptide" evidence="4">
    <location>
        <begin position="1"/>
        <end position="23"/>
    </location>
</feature>
<proteinExistence type="inferred from homology"/>
<dbReference type="STRING" id="1088818.A0A2I0ANK9"/>
<evidence type="ECO:0000256" key="2">
    <source>
        <dbReference type="ARBA" id="ARBA00011738"/>
    </source>
</evidence>
<keyword evidence="3 4" id="KW-0964">Secreted</keyword>
<keyword evidence="4" id="KW-0732">Signal</keyword>
<reference evidence="5 6" key="1">
    <citation type="journal article" date="2017" name="Nature">
        <title>The Apostasia genome and the evolution of orchids.</title>
        <authorList>
            <person name="Zhang G.Q."/>
            <person name="Liu K.W."/>
            <person name="Li Z."/>
            <person name="Lohaus R."/>
            <person name="Hsiao Y.Y."/>
            <person name="Niu S.C."/>
            <person name="Wang J.Y."/>
            <person name="Lin Y.C."/>
            <person name="Xu Q."/>
            <person name="Chen L.J."/>
            <person name="Yoshida K."/>
            <person name="Fujiwara S."/>
            <person name="Wang Z.W."/>
            <person name="Zhang Y.Q."/>
            <person name="Mitsuda N."/>
            <person name="Wang M."/>
            <person name="Liu G.H."/>
            <person name="Pecoraro L."/>
            <person name="Huang H.X."/>
            <person name="Xiao X.J."/>
            <person name="Lin M."/>
            <person name="Wu X.Y."/>
            <person name="Wu W.L."/>
            <person name="Chen Y.Y."/>
            <person name="Chang S.B."/>
            <person name="Sakamoto S."/>
            <person name="Ohme-Takagi M."/>
            <person name="Yagi M."/>
            <person name="Zeng S.J."/>
            <person name="Shen C.Y."/>
            <person name="Yeh C.M."/>
            <person name="Luo Y.B."/>
            <person name="Tsai W.C."/>
            <person name="Van de Peer Y."/>
            <person name="Liu Z.J."/>
        </authorList>
    </citation>
    <scope>NUCLEOTIDE SEQUENCE [LARGE SCALE GENOMIC DNA]</scope>
    <source>
        <strain evidence="6">cv. Shenzhen</strain>
        <tissue evidence="5">Stem</tissue>
    </source>
</reference>
<dbReference type="Proteomes" id="UP000236161">
    <property type="component" value="Unassembled WGS sequence"/>
</dbReference>
<organism evidence="5 6">
    <name type="scientific">Apostasia shenzhenica</name>
    <dbReference type="NCBI Taxonomy" id="1088818"/>
    <lineage>
        <taxon>Eukaryota</taxon>
        <taxon>Viridiplantae</taxon>
        <taxon>Streptophyta</taxon>
        <taxon>Embryophyta</taxon>
        <taxon>Tracheophyta</taxon>
        <taxon>Spermatophyta</taxon>
        <taxon>Magnoliopsida</taxon>
        <taxon>Liliopsida</taxon>
        <taxon>Asparagales</taxon>
        <taxon>Orchidaceae</taxon>
        <taxon>Apostasioideae</taxon>
        <taxon>Apostasia</taxon>
    </lineage>
</organism>
<feature type="chain" id="PRO_5013987153" description="Dirigent protein" evidence="4">
    <location>
        <begin position="24"/>
        <end position="187"/>
    </location>
</feature>
<gene>
    <name evidence="5" type="primary">PI206</name>
    <name evidence="5" type="ORF">AXF42_Ash002446</name>
</gene>
<evidence type="ECO:0000313" key="5">
    <source>
        <dbReference type="EMBL" id="PKA57142.1"/>
    </source>
</evidence>
<comment type="function">
    <text evidence="4">Dirigent proteins impart stereoselectivity on the phenoxy radical-coupling reaction, yielding optically active lignans from two molecules of coniferyl alcohol in the biosynthesis of lignans, flavonolignans, and alkaloids and thus plays a central role in plant secondary metabolism.</text>
</comment>
<dbReference type="Pfam" id="PF03018">
    <property type="entry name" value="Dirigent"/>
    <property type="match status" value="1"/>
</dbReference>
<comment type="subcellular location">
    <subcellularLocation>
        <location evidence="4">Secreted</location>
        <location evidence="4">Extracellular space</location>
        <location evidence="4">Apoplast</location>
    </subcellularLocation>
</comment>
<dbReference type="PANTHER" id="PTHR21495">
    <property type="entry name" value="NUCLEOPORIN-RELATED"/>
    <property type="match status" value="1"/>
</dbReference>
<name>A0A2I0ANK9_9ASPA</name>
<keyword evidence="6" id="KW-1185">Reference proteome</keyword>
<dbReference type="InterPro" id="IPR044859">
    <property type="entry name" value="Allene_oxi_cyc_Dirigent"/>
</dbReference>
<comment type="subunit">
    <text evidence="2 4">Homodimer.</text>
</comment>
<dbReference type="GO" id="GO:0009699">
    <property type="term" value="P:phenylpropanoid biosynthetic process"/>
    <property type="evidence" value="ECO:0007669"/>
    <property type="project" value="UniProtKB-ARBA"/>
</dbReference>
<protein>
    <recommendedName>
        <fullName evidence="4">Dirigent protein</fullName>
    </recommendedName>
</protein>
<evidence type="ECO:0000256" key="3">
    <source>
        <dbReference type="ARBA" id="ARBA00022525"/>
    </source>
</evidence>